<keyword evidence="7 8" id="KW-0132">Cell division</keyword>
<feature type="domain" description="Mur ligase C-terminal" evidence="9">
    <location>
        <begin position="302"/>
        <end position="428"/>
    </location>
</feature>
<dbReference type="SUPFAM" id="SSF53623">
    <property type="entry name" value="MurD-like peptide ligases, catalytic domain"/>
    <property type="match status" value="1"/>
</dbReference>
<dbReference type="Gene3D" id="3.40.50.720">
    <property type="entry name" value="NAD(P)-binding Rossmann-like Domain"/>
    <property type="match status" value="1"/>
</dbReference>
<keyword evidence="3 7" id="KW-0963">Cytoplasm</keyword>
<organism evidence="11 12">
    <name type="scientific">Candidatus Sungiibacteriota bacterium</name>
    <dbReference type="NCBI Taxonomy" id="2750080"/>
    <lineage>
        <taxon>Bacteria</taxon>
        <taxon>Candidatus Sungiibacteriota</taxon>
    </lineage>
</organism>
<gene>
    <name evidence="7 11" type="primary">murD</name>
    <name evidence="11" type="ORF">HY473_00645</name>
</gene>
<dbReference type="HAMAP" id="MF_00639">
    <property type="entry name" value="MurD"/>
    <property type="match status" value="1"/>
</dbReference>
<comment type="caution">
    <text evidence="11">The sequence shown here is derived from an EMBL/GenBank/DDBJ whole genome shotgun (WGS) entry which is preliminary data.</text>
</comment>
<dbReference type="GO" id="GO:0005524">
    <property type="term" value="F:ATP binding"/>
    <property type="evidence" value="ECO:0007669"/>
    <property type="project" value="UniProtKB-UniRule"/>
</dbReference>
<name>A0A933DRR0_9BACT</name>
<protein>
    <recommendedName>
        <fullName evidence="7 8">UDP-N-acetylmuramoylalanine--D-glutamate ligase</fullName>
        <ecNumber evidence="7 8">6.3.2.9</ecNumber>
    </recommendedName>
    <alternativeName>
        <fullName evidence="7">D-glutamic acid-adding enzyme</fullName>
    </alternativeName>
    <alternativeName>
        <fullName evidence="7">UDP-N-acetylmuramoyl-L-alanyl-D-glutamate synthetase</fullName>
    </alternativeName>
</protein>
<dbReference type="EC" id="6.3.2.9" evidence="7 8"/>
<dbReference type="AlphaFoldDB" id="A0A933DRR0"/>
<dbReference type="GO" id="GO:0008360">
    <property type="term" value="P:regulation of cell shape"/>
    <property type="evidence" value="ECO:0007669"/>
    <property type="project" value="UniProtKB-KW"/>
</dbReference>
<dbReference type="GO" id="GO:0009252">
    <property type="term" value="P:peptidoglycan biosynthetic process"/>
    <property type="evidence" value="ECO:0007669"/>
    <property type="project" value="UniProtKB-UniRule"/>
</dbReference>
<dbReference type="InterPro" id="IPR013221">
    <property type="entry name" value="Mur_ligase_cen"/>
</dbReference>
<dbReference type="PANTHER" id="PTHR43692:SF1">
    <property type="entry name" value="UDP-N-ACETYLMURAMOYLALANINE--D-GLUTAMATE LIGASE"/>
    <property type="match status" value="1"/>
</dbReference>
<comment type="subcellular location">
    <subcellularLocation>
        <location evidence="1 7 8">Cytoplasm</location>
    </subcellularLocation>
</comment>
<feature type="domain" description="Mur ligase central" evidence="10">
    <location>
        <begin position="119"/>
        <end position="254"/>
    </location>
</feature>
<keyword evidence="7 8" id="KW-0573">Peptidoglycan synthesis</keyword>
<comment type="pathway">
    <text evidence="2 7 8">Cell wall biogenesis; peptidoglycan biosynthesis.</text>
</comment>
<comment type="catalytic activity">
    <reaction evidence="7 8">
        <text>UDP-N-acetyl-alpha-D-muramoyl-L-alanine + D-glutamate + ATP = UDP-N-acetyl-alpha-D-muramoyl-L-alanyl-D-glutamate + ADP + phosphate + H(+)</text>
        <dbReference type="Rhea" id="RHEA:16429"/>
        <dbReference type="ChEBI" id="CHEBI:15378"/>
        <dbReference type="ChEBI" id="CHEBI:29986"/>
        <dbReference type="ChEBI" id="CHEBI:30616"/>
        <dbReference type="ChEBI" id="CHEBI:43474"/>
        <dbReference type="ChEBI" id="CHEBI:83898"/>
        <dbReference type="ChEBI" id="CHEBI:83900"/>
        <dbReference type="ChEBI" id="CHEBI:456216"/>
        <dbReference type="EC" id="6.3.2.9"/>
    </reaction>
</comment>
<evidence type="ECO:0000256" key="8">
    <source>
        <dbReference type="RuleBase" id="RU003664"/>
    </source>
</evidence>
<dbReference type="EMBL" id="JACQMI010000005">
    <property type="protein sequence ID" value="MBI4132596.1"/>
    <property type="molecule type" value="Genomic_DNA"/>
</dbReference>
<evidence type="ECO:0000313" key="12">
    <source>
        <dbReference type="Proteomes" id="UP000756703"/>
    </source>
</evidence>
<evidence type="ECO:0000256" key="6">
    <source>
        <dbReference type="ARBA" id="ARBA00022840"/>
    </source>
</evidence>
<dbReference type="GO" id="GO:0051301">
    <property type="term" value="P:cell division"/>
    <property type="evidence" value="ECO:0007669"/>
    <property type="project" value="UniProtKB-KW"/>
</dbReference>
<dbReference type="InterPro" id="IPR004101">
    <property type="entry name" value="Mur_ligase_C"/>
</dbReference>
<dbReference type="NCBIfam" id="TIGR01087">
    <property type="entry name" value="murD"/>
    <property type="match status" value="1"/>
</dbReference>
<accession>A0A933DRR0</accession>
<keyword evidence="7 8" id="KW-0133">Cell shape</keyword>
<dbReference type="GO" id="GO:0005737">
    <property type="term" value="C:cytoplasm"/>
    <property type="evidence" value="ECO:0007669"/>
    <property type="project" value="UniProtKB-SubCell"/>
</dbReference>
<evidence type="ECO:0000313" key="11">
    <source>
        <dbReference type="EMBL" id="MBI4132596.1"/>
    </source>
</evidence>
<evidence type="ECO:0000256" key="3">
    <source>
        <dbReference type="ARBA" id="ARBA00022490"/>
    </source>
</evidence>
<evidence type="ECO:0000256" key="7">
    <source>
        <dbReference type="HAMAP-Rule" id="MF_00639"/>
    </source>
</evidence>
<dbReference type="Gene3D" id="3.40.1190.10">
    <property type="entry name" value="Mur-like, catalytic domain"/>
    <property type="match status" value="1"/>
</dbReference>
<dbReference type="InterPro" id="IPR036615">
    <property type="entry name" value="Mur_ligase_C_dom_sf"/>
</dbReference>
<keyword evidence="5 7" id="KW-0547">Nucleotide-binding</keyword>
<sequence length="460" mass="51097">MQPADFKNKKVLIMGLGLHGGGGGAAEFFAKLGSRVTVTDLKSRRELAPSLARIKRWKNIAYHLGSHRAKDFQTHDYVIKNPGVPDNSRFLKVAKRARVPVLSDVEIFFLASPAPIIGITGTKGKSTATWLLGEFLKHGLRRRIWVGGNIRCSALEFLPRVQKGDWVVLELSSFQLDSLKSSRRSPQIAVITNIFPDHFNRYPSMRSYIASKAGIFKYQRPTDSLFISSRDKLLNRLSQHARSRVVRFDPQKTTKPFLKSLSAVIPPYHVPNIAAAIAVARHVGVGESAIRKVLSRFRGIPGRMELVRNVRGIEFINDTTATNPTAAEEAVKAVKRRIGTHGLFVIAGGYDKGLPVRDFARALRRHTATIVFLPGGASEKMKSQIPKSKFQTNLKFKIPKLFNAKSMPQAVRIAYREAKSGDVVLLSPGAASFGLFQHEFDRGDQFVRAVELLSPAKSRI</sequence>
<proteinExistence type="inferred from homology"/>
<keyword evidence="7 8" id="KW-0131">Cell cycle</keyword>
<comment type="function">
    <text evidence="7 8">Cell wall formation. Catalyzes the addition of glutamate to the nucleotide precursor UDP-N-acetylmuramoyl-L-alanine (UMA).</text>
</comment>
<dbReference type="Proteomes" id="UP000756703">
    <property type="component" value="Unassembled WGS sequence"/>
</dbReference>
<dbReference type="SUPFAM" id="SSF53244">
    <property type="entry name" value="MurD-like peptide ligases, peptide-binding domain"/>
    <property type="match status" value="1"/>
</dbReference>
<keyword evidence="4 7" id="KW-0436">Ligase</keyword>
<keyword evidence="7 8" id="KW-0961">Cell wall biogenesis/degradation</keyword>
<dbReference type="GO" id="GO:0071555">
    <property type="term" value="P:cell wall organization"/>
    <property type="evidence" value="ECO:0007669"/>
    <property type="project" value="UniProtKB-KW"/>
</dbReference>
<dbReference type="GO" id="GO:0008764">
    <property type="term" value="F:UDP-N-acetylmuramoylalanine-D-glutamate ligase activity"/>
    <property type="evidence" value="ECO:0007669"/>
    <property type="project" value="UniProtKB-UniRule"/>
</dbReference>
<dbReference type="Gene3D" id="3.90.190.20">
    <property type="entry name" value="Mur ligase, C-terminal domain"/>
    <property type="match status" value="1"/>
</dbReference>
<dbReference type="Pfam" id="PF08245">
    <property type="entry name" value="Mur_ligase_M"/>
    <property type="match status" value="1"/>
</dbReference>
<evidence type="ECO:0000259" key="9">
    <source>
        <dbReference type="Pfam" id="PF02875"/>
    </source>
</evidence>
<dbReference type="InterPro" id="IPR036565">
    <property type="entry name" value="Mur-like_cat_sf"/>
</dbReference>
<comment type="similarity">
    <text evidence="7">Belongs to the MurCDEF family.</text>
</comment>
<dbReference type="InterPro" id="IPR005762">
    <property type="entry name" value="MurD"/>
</dbReference>
<reference evidence="11" key="1">
    <citation type="submission" date="2020-07" db="EMBL/GenBank/DDBJ databases">
        <title>Huge and variable diversity of episymbiotic CPR bacteria and DPANN archaea in groundwater ecosystems.</title>
        <authorList>
            <person name="He C.Y."/>
            <person name="Keren R."/>
            <person name="Whittaker M."/>
            <person name="Farag I.F."/>
            <person name="Doudna J."/>
            <person name="Cate J.H.D."/>
            <person name="Banfield J.F."/>
        </authorList>
    </citation>
    <scope>NUCLEOTIDE SEQUENCE</scope>
    <source>
        <strain evidence="11">NC_groundwater_1225_Ag_S-0.1um_56_177</strain>
    </source>
</reference>
<dbReference type="Pfam" id="PF21799">
    <property type="entry name" value="MurD-like_N"/>
    <property type="match status" value="1"/>
</dbReference>
<evidence type="ECO:0000256" key="2">
    <source>
        <dbReference type="ARBA" id="ARBA00004752"/>
    </source>
</evidence>
<dbReference type="Pfam" id="PF02875">
    <property type="entry name" value="Mur_ligase_C"/>
    <property type="match status" value="1"/>
</dbReference>
<feature type="binding site" evidence="7">
    <location>
        <begin position="121"/>
        <end position="127"/>
    </location>
    <ligand>
        <name>ATP</name>
        <dbReference type="ChEBI" id="CHEBI:30616"/>
    </ligand>
</feature>
<evidence type="ECO:0000256" key="4">
    <source>
        <dbReference type="ARBA" id="ARBA00022598"/>
    </source>
</evidence>
<dbReference type="PANTHER" id="PTHR43692">
    <property type="entry name" value="UDP-N-ACETYLMURAMOYLALANINE--D-GLUTAMATE LIGASE"/>
    <property type="match status" value="1"/>
</dbReference>
<evidence type="ECO:0000259" key="10">
    <source>
        <dbReference type="Pfam" id="PF08245"/>
    </source>
</evidence>
<keyword evidence="6 7" id="KW-0067">ATP-binding</keyword>
<evidence type="ECO:0000256" key="1">
    <source>
        <dbReference type="ARBA" id="ARBA00004496"/>
    </source>
</evidence>
<evidence type="ECO:0000256" key="5">
    <source>
        <dbReference type="ARBA" id="ARBA00022741"/>
    </source>
</evidence>
<dbReference type="SUPFAM" id="SSF51984">
    <property type="entry name" value="MurCD N-terminal domain"/>
    <property type="match status" value="1"/>
</dbReference>